<protein>
    <submittedName>
        <fullName evidence="2">Uncharacterized protein</fullName>
    </submittedName>
</protein>
<dbReference type="AlphaFoldDB" id="A0A9Q1JDI4"/>
<dbReference type="EMBL" id="JAINUF010000001">
    <property type="protein sequence ID" value="KAJ8381733.1"/>
    <property type="molecule type" value="Genomic_DNA"/>
</dbReference>
<evidence type="ECO:0000313" key="2">
    <source>
        <dbReference type="EMBL" id="KAJ8381733.1"/>
    </source>
</evidence>
<dbReference type="Proteomes" id="UP001152622">
    <property type="component" value="Chromosome 1"/>
</dbReference>
<gene>
    <name evidence="2" type="ORF">SKAU_G00025110</name>
</gene>
<proteinExistence type="predicted"/>
<feature type="compositionally biased region" description="Basic and acidic residues" evidence="1">
    <location>
        <begin position="78"/>
        <end position="92"/>
    </location>
</feature>
<keyword evidence="3" id="KW-1185">Reference proteome</keyword>
<sequence length="92" mass="9702">MGPSDVIGRLNRGRGKQRPPEPDTGDEERLRRAASSRGAQVSPGGNAVLVAEENASAVKCAAHFRLDLFIGPGSIGSKGEKHHCAEKLGRKS</sequence>
<evidence type="ECO:0000313" key="3">
    <source>
        <dbReference type="Proteomes" id="UP001152622"/>
    </source>
</evidence>
<comment type="caution">
    <text evidence="2">The sequence shown here is derived from an EMBL/GenBank/DDBJ whole genome shotgun (WGS) entry which is preliminary data.</text>
</comment>
<reference evidence="2" key="1">
    <citation type="journal article" date="2023" name="Science">
        <title>Genome structures resolve the early diversification of teleost fishes.</title>
        <authorList>
            <person name="Parey E."/>
            <person name="Louis A."/>
            <person name="Montfort J."/>
            <person name="Bouchez O."/>
            <person name="Roques C."/>
            <person name="Iampietro C."/>
            <person name="Lluch J."/>
            <person name="Castinel A."/>
            <person name="Donnadieu C."/>
            <person name="Desvignes T."/>
            <person name="Floi Bucao C."/>
            <person name="Jouanno E."/>
            <person name="Wen M."/>
            <person name="Mejri S."/>
            <person name="Dirks R."/>
            <person name="Jansen H."/>
            <person name="Henkel C."/>
            <person name="Chen W.J."/>
            <person name="Zahm M."/>
            <person name="Cabau C."/>
            <person name="Klopp C."/>
            <person name="Thompson A.W."/>
            <person name="Robinson-Rechavi M."/>
            <person name="Braasch I."/>
            <person name="Lecointre G."/>
            <person name="Bobe J."/>
            <person name="Postlethwait J.H."/>
            <person name="Berthelot C."/>
            <person name="Roest Crollius H."/>
            <person name="Guiguen Y."/>
        </authorList>
    </citation>
    <scope>NUCLEOTIDE SEQUENCE</scope>
    <source>
        <strain evidence="2">WJC10195</strain>
    </source>
</reference>
<feature type="region of interest" description="Disordered" evidence="1">
    <location>
        <begin position="73"/>
        <end position="92"/>
    </location>
</feature>
<name>A0A9Q1JDI4_SYNKA</name>
<accession>A0A9Q1JDI4</accession>
<feature type="region of interest" description="Disordered" evidence="1">
    <location>
        <begin position="1"/>
        <end position="45"/>
    </location>
</feature>
<evidence type="ECO:0000256" key="1">
    <source>
        <dbReference type="SAM" id="MobiDB-lite"/>
    </source>
</evidence>
<organism evidence="2 3">
    <name type="scientific">Synaphobranchus kaupii</name>
    <name type="common">Kaup's arrowtooth eel</name>
    <dbReference type="NCBI Taxonomy" id="118154"/>
    <lineage>
        <taxon>Eukaryota</taxon>
        <taxon>Metazoa</taxon>
        <taxon>Chordata</taxon>
        <taxon>Craniata</taxon>
        <taxon>Vertebrata</taxon>
        <taxon>Euteleostomi</taxon>
        <taxon>Actinopterygii</taxon>
        <taxon>Neopterygii</taxon>
        <taxon>Teleostei</taxon>
        <taxon>Anguilliformes</taxon>
        <taxon>Synaphobranchidae</taxon>
        <taxon>Synaphobranchus</taxon>
    </lineage>
</organism>